<accession>A0A4Z1NV10</accession>
<evidence type="ECO:0000313" key="3">
    <source>
        <dbReference type="Proteomes" id="UP000298493"/>
    </source>
</evidence>
<sequence>MVAIDRGLTVERRRERERGRDGILGGLGWTFCTPQGRRVNLTTSTEHDQEKHQHQHQDHSQPNLSNSVHHRQAGSSLSRNSTQALVLPGSALFD</sequence>
<feature type="compositionally biased region" description="Basic and acidic residues" evidence="1">
    <location>
        <begin position="45"/>
        <end position="59"/>
    </location>
</feature>
<organism evidence="2 3">
    <name type="scientific">Venturia nashicola</name>
    <dbReference type="NCBI Taxonomy" id="86259"/>
    <lineage>
        <taxon>Eukaryota</taxon>
        <taxon>Fungi</taxon>
        <taxon>Dikarya</taxon>
        <taxon>Ascomycota</taxon>
        <taxon>Pezizomycotina</taxon>
        <taxon>Dothideomycetes</taxon>
        <taxon>Pleosporomycetidae</taxon>
        <taxon>Venturiales</taxon>
        <taxon>Venturiaceae</taxon>
        <taxon>Venturia</taxon>
    </lineage>
</organism>
<dbReference type="EMBL" id="SNSC02000014">
    <property type="protein sequence ID" value="TID18412.1"/>
    <property type="molecule type" value="Genomic_DNA"/>
</dbReference>
<comment type="caution">
    <text evidence="2">The sequence shown here is derived from an EMBL/GenBank/DDBJ whole genome shotgun (WGS) entry which is preliminary data.</text>
</comment>
<reference evidence="2 3" key="1">
    <citation type="submission" date="2019-04" db="EMBL/GenBank/DDBJ databases">
        <title>High contiguity whole genome sequence and gene annotation resource for two Venturia nashicola isolates.</title>
        <authorList>
            <person name="Prokchorchik M."/>
            <person name="Won K."/>
            <person name="Lee Y."/>
            <person name="Choi E.D."/>
            <person name="Segonzac C."/>
            <person name="Sohn K.H."/>
        </authorList>
    </citation>
    <scope>NUCLEOTIDE SEQUENCE [LARGE SCALE GENOMIC DNA]</scope>
    <source>
        <strain evidence="2 3">PRI2</strain>
    </source>
</reference>
<protein>
    <submittedName>
        <fullName evidence="2">Uncharacterized protein</fullName>
    </submittedName>
</protein>
<dbReference type="Proteomes" id="UP000298493">
    <property type="component" value="Unassembled WGS sequence"/>
</dbReference>
<evidence type="ECO:0000313" key="2">
    <source>
        <dbReference type="EMBL" id="TID18412.1"/>
    </source>
</evidence>
<keyword evidence="3" id="KW-1185">Reference proteome</keyword>
<evidence type="ECO:0000256" key="1">
    <source>
        <dbReference type="SAM" id="MobiDB-lite"/>
    </source>
</evidence>
<dbReference type="AlphaFoldDB" id="A0A4Z1NV10"/>
<feature type="compositionally biased region" description="Polar residues" evidence="1">
    <location>
        <begin position="62"/>
        <end position="84"/>
    </location>
</feature>
<gene>
    <name evidence="2" type="ORF">E6O75_ATG06488</name>
</gene>
<feature type="region of interest" description="Disordered" evidence="1">
    <location>
        <begin position="36"/>
        <end position="94"/>
    </location>
</feature>
<proteinExistence type="predicted"/>
<name>A0A4Z1NV10_9PEZI</name>